<dbReference type="AlphaFoldDB" id="A0A060UVI8"/>
<organism evidence="2">
    <name type="scientific">Acidithiobacillus ferrivorans</name>
    <dbReference type="NCBI Taxonomy" id="160808"/>
    <lineage>
        <taxon>Bacteria</taxon>
        <taxon>Pseudomonadati</taxon>
        <taxon>Pseudomonadota</taxon>
        <taxon>Acidithiobacillia</taxon>
        <taxon>Acidithiobacillales</taxon>
        <taxon>Acidithiobacillaceae</taxon>
        <taxon>Acidithiobacillus</taxon>
    </lineage>
</organism>
<dbReference type="EMBL" id="LT841305">
    <property type="protein sequence ID" value="SMH64585.1"/>
    <property type="molecule type" value="Genomic_DNA"/>
</dbReference>
<dbReference type="EMBL" id="CCCS020000035">
    <property type="protein sequence ID" value="CDQ10554.1"/>
    <property type="molecule type" value="Genomic_DNA"/>
</dbReference>
<keyword evidence="4" id="KW-1185">Reference proteome</keyword>
<feature type="region of interest" description="Disordered" evidence="1">
    <location>
        <begin position="1"/>
        <end position="27"/>
    </location>
</feature>
<sequence>MAIELGNKKGPGRGGRREGAGRKAADGVTVADTVQITARVTPEQRERFLDLGGSEWLRAIIDRESDKNV</sequence>
<reference evidence="2" key="1">
    <citation type="submission" date="2014-03" db="EMBL/GenBank/DDBJ databases">
        <authorList>
            <person name="Genoscope - CEA"/>
        </authorList>
    </citation>
    <scope>NUCLEOTIDE SEQUENCE [LARGE SCALE GENOMIC DNA]</scope>
    <source>
        <strain evidence="2">CF27</strain>
    </source>
</reference>
<protein>
    <submittedName>
        <fullName evidence="3">Peptidase S24-like protein</fullName>
    </submittedName>
</protein>
<name>A0A060UVI8_9PROT</name>
<dbReference type="RefSeq" id="WP_035193094.1">
    <property type="nucleotide sequence ID" value="NZ_CCCS020000035.1"/>
</dbReference>
<proteinExistence type="predicted"/>
<reference evidence="3 4" key="3">
    <citation type="submission" date="2017-03" db="EMBL/GenBank/DDBJ databases">
        <authorList>
            <person name="Regsiter A."/>
            <person name="William W."/>
        </authorList>
    </citation>
    <scope>NUCLEOTIDE SEQUENCE [LARGE SCALE GENOMIC DNA]</scope>
    <source>
        <strain evidence="3">PRJEB5721</strain>
    </source>
</reference>
<accession>A0A060UVI8</accession>
<evidence type="ECO:0000313" key="4">
    <source>
        <dbReference type="Proteomes" id="UP000193925"/>
    </source>
</evidence>
<gene>
    <name evidence="3" type="ORF">AFERRI_10618</name>
    <name evidence="2" type="ORF">AFERRI_400335</name>
</gene>
<evidence type="ECO:0000313" key="3">
    <source>
        <dbReference type="EMBL" id="SMH64585.1"/>
    </source>
</evidence>
<feature type="compositionally biased region" description="Basic and acidic residues" evidence="1">
    <location>
        <begin position="15"/>
        <end position="25"/>
    </location>
</feature>
<reference evidence="2" key="2">
    <citation type="submission" date="2014-07" db="EMBL/GenBank/DDBJ databases">
        <title>Initial genome analysis of the psychrotolerant acidophile Acidithiobacillus ferrivorans CF27: insights into iron and sulfur oxidation pathways and into biofilm formation.</title>
        <authorList>
            <person name="Talla E."/>
            <person name="Hedrich S."/>
            <person name="Mangenot S."/>
            <person name="Ji B."/>
            <person name="Johnson D.B."/>
            <person name="Barbe V."/>
            <person name="Bonnefoy V."/>
        </authorList>
    </citation>
    <scope>NUCLEOTIDE SEQUENCE [LARGE SCALE GENOMIC DNA]</scope>
    <source>
        <strain evidence="2">CF27</strain>
    </source>
</reference>
<evidence type="ECO:0000256" key="1">
    <source>
        <dbReference type="SAM" id="MobiDB-lite"/>
    </source>
</evidence>
<evidence type="ECO:0000313" key="2">
    <source>
        <dbReference type="EMBL" id="CDQ10554.1"/>
    </source>
</evidence>
<dbReference type="Proteomes" id="UP000193925">
    <property type="component" value="Chromosome AFERRI"/>
</dbReference>